<evidence type="ECO:0000256" key="4">
    <source>
        <dbReference type="ARBA" id="ARBA00022989"/>
    </source>
</evidence>
<feature type="transmembrane region" description="Helical" evidence="6">
    <location>
        <begin position="16"/>
        <end position="38"/>
    </location>
</feature>
<keyword evidence="3 6" id="KW-0812">Transmembrane</keyword>
<evidence type="ECO:0000313" key="7">
    <source>
        <dbReference type="EMBL" id="RZS59960.1"/>
    </source>
</evidence>
<feature type="transmembrane region" description="Helical" evidence="6">
    <location>
        <begin position="90"/>
        <end position="109"/>
    </location>
</feature>
<dbReference type="Proteomes" id="UP000293852">
    <property type="component" value="Unassembled WGS sequence"/>
</dbReference>
<evidence type="ECO:0000256" key="2">
    <source>
        <dbReference type="ARBA" id="ARBA00022475"/>
    </source>
</evidence>
<keyword evidence="4 6" id="KW-1133">Transmembrane helix</keyword>
<protein>
    <submittedName>
        <fullName evidence="7">O-antigen/teichoic acid export membrane protein</fullName>
    </submittedName>
</protein>
<feature type="transmembrane region" description="Helical" evidence="6">
    <location>
        <begin position="214"/>
        <end position="234"/>
    </location>
</feature>
<dbReference type="AlphaFoldDB" id="A0A4V2EXM0"/>
<keyword evidence="8" id="KW-1185">Reference proteome</keyword>
<feature type="transmembrane region" description="Helical" evidence="6">
    <location>
        <begin position="394"/>
        <end position="414"/>
    </location>
</feature>
<feature type="transmembrane region" description="Helical" evidence="6">
    <location>
        <begin position="50"/>
        <end position="69"/>
    </location>
</feature>
<evidence type="ECO:0000256" key="6">
    <source>
        <dbReference type="SAM" id="Phobius"/>
    </source>
</evidence>
<dbReference type="PANTHER" id="PTHR30250:SF11">
    <property type="entry name" value="O-ANTIGEN TRANSPORTER-RELATED"/>
    <property type="match status" value="1"/>
</dbReference>
<evidence type="ECO:0000256" key="5">
    <source>
        <dbReference type="ARBA" id="ARBA00023136"/>
    </source>
</evidence>
<gene>
    <name evidence="7" type="ORF">EV386_0200</name>
</gene>
<keyword evidence="2" id="KW-1003">Cell membrane</keyword>
<sequence length="425" mass="46058">MLRRLLTQTDNPDRAGFLWNTIVGVWFTFQPTAISFVITRTLGASETGQFAYAVAQAYLFWGIGIYGMRRYQASDVEFRFTFGEYLGSRVVTTAAMILAGLGFAAWSIVRDPGSADTMALVLLVLALRAVDSLEDVYLGYFQQMGRLDIGSKVSAYRSIASTIVIMLALQATHDMPLAIGLGVVVSVVLLAVMLPQAFVRPLTPQERALTSARLWRLLSACAPLFVATFVSIYVANAPRYAINAALDLEAQGFFSWLSLAPFLITLLSMVIYNPVITRMAVQWTTGDLRTFVSWTRRLSMLIGGVTVVTTAAGLLLGVPVLNAITGWDFGPYRTELVVLLLAGGLSAWGGLYSTVLTIVRRQGWFTVGVVAAAAVGLTGGAWVRHGGLLGASWLYVALFAVQCAVFGAALQTVVRRRRLEGTSRA</sequence>
<name>A0A4V2EXM0_9MICO</name>
<evidence type="ECO:0000256" key="3">
    <source>
        <dbReference type="ARBA" id="ARBA00022692"/>
    </source>
</evidence>
<proteinExistence type="predicted"/>
<dbReference type="GO" id="GO:0005886">
    <property type="term" value="C:plasma membrane"/>
    <property type="evidence" value="ECO:0007669"/>
    <property type="project" value="UniProtKB-SubCell"/>
</dbReference>
<organism evidence="7 8">
    <name type="scientific">Xylanimonas ulmi</name>
    <dbReference type="NCBI Taxonomy" id="228973"/>
    <lineage>
        <taxon>Bacteria</taxon>
        <taxon>Bacillati</taxon>
        <taxon>Actinomycetota</taxon>
        <taxon>Actinomycetes</taxon>
        <taxon>Micrococcales</taxon>
        <taxon>Promicromonosporaceae</taxon>
        <taxon>Xylanimonas</taxon>
    </lineage>
</organism>
<dbReference type="EMBL" id="SGWX01000001">
    <property type="protein sequence ID" value="RZS59960.1"/>
    <property type="molecule type" value="Genomic_DNA"/>
</dbReference>
<dbReference type="InterPro" id="IPR050833">
    <property type="entry name" value="Poly_Biosynth_Transport"/>
</dbReference>
<feature type="transmembrane region" description="Helical" evidence="6">
    <location>
        <begin position="115"/>
        <end position="133"/>
    </location>
</feature>
<feature type="transmembrane region" description="Helical" evidence="6">
    <location>
        <begin position="177"/>
        <end position="194"/>
    </location>
</feature>
<feature type="transmembrane region" description="Helical" evidence="6">
    <location>
        <begin position="363"/>
        <end position="382"/>
    </location>
</feature>
<evidence type="ECO:0000313" key="8">
    <source>
        <dbReference type="Proteomes" id="UP000293852"/>
    </source>
</evidence>
<comment type="caution">
    <text evidence="7">The sequence shown here is derived from an EMBL/GenBank/DDBJ whole genome shotgun (WGS) entry which is preliminary data.</text>
</comment>
<accession>A0A4V2EXM0</accession>
<feature type="transmembrane region" description="Helical" evidence="6">
    <location>
        <begin position="254"/>
        <end position="277"/>
    </location>
</feature>
<comment type="subcellular location">
    <subcellularLocation>
        <location evidence="1">Cell membrane</location>
        <topology evidence="1">Multi-pass membrane protein</topology>
    </subcellularLocation>
</comment>
<feature type="transmembrane region" description="Helical" evidence="6">
    <location>
        <begin position="298"/>
        <end position="324"/>
    </location>
</feature>
<feature type="transmembrane region" description="Helical" evidence="6">
    <location>
        <begin position="154"/>
        <end position="171"/>
    </location>
</feature>
<evidence type="ECO:0000256" key="1">
    <source>
        <dbReference type="ARBA" id="ARBA00004651"/>
    </source>
</evidence>
<feature type="transmembrane region" description="Helical" evidence="6">
    <location>
        <begin position="336"/>
        <end position="356"/>
    </location>
</feature>
<reference evidence="7 8" key="1">
    <citation type="submission" date="2019-02" db="EMBL/GenBank/DDBJ databases">
        <title>Sequencing the genomes of 1000 actinobacteria strains.</title>
        <authorList>
            <person name="Klenk H.-P."/>
        </authorList>
    </citation>
    <scope>NUCLEOTIDE SEQUENCE [LARGE SCALE GENOMIC DNA]</scope>
    <source>
        <strain evidence="7 8">DSM 16932</strain>
    </source>
</reference>
<dbReference type="PANTHER" id="PTHR30250">
    <property type="entry name" value="PST FAMILY PREDICTED COLANIC ACID TRANSPORTER"/>
    <property type="match status" value="1"/>
</dbReference>
<keyword evidence="5 6" id="KW-0472">Membrane</keyword>